<sequence length="136" mass="14141">MKFSIAAAVLALATAVVAHPGTGYSPEQERNFRANFQKFVTACGNNNQVSCCNEDIKKVGSQSSGGLLGVLDNLDLSDFSLLKGCSKLDVAAVIGVQDLLNSNCKTQVSCCKSGDTNQAGLINANVGLECAVQNVL</sequence>
<name>C5FVI2_ARTOC</name>
<dbReference type="Proteomes" id="UP000002035">
    <property type="component" value="Unassembled WGS sequence"/>
</dbReference>
<keyword evidence="3 5" id="KW-0732">Signal</keyword>
<evidence type="ECO:0000256" key="1">
    <source>
        <dbReference type="ARBA" id="ARBA00010446"/>
    </source>
</evidence>
<protein>
    <recommendedName>
        <fullName evidence="5">Hydrophobin</fullName>
    </recommendedName>
</protein>
<proteinExistence type="inferred from homology"/>
<evidence type="ECO:0000313" key="7">
    <source>
        <dbReference type="Proteomes" id="UP000002035"/>
    </source>
</evidence>
<evidence type="ECO:0000256" key="2">
    <source>
        <dbReference type="ARBA" id="ARBA00022525"/>
    </source>
</evidence>
<feature type="signal peptide" evidence="5">
    <location>
        <begin position="1"/>
        <end position="18"/>
    </location>
</feature>
<dbReference type="SMART" id="SM00075">
    <property type="entry name" value="HYDRO"/>
    <property type="match status" value="1"/>
</dbReference>
<comment type="similarity">
    <text evidence="1 5">Belongs to the fungal hydrophobin family.</text>
</comment>
<evidence type="ECO:0000256" key="3">
    <source>
        <dbReference type="ARBA" id="ARBA00022729"/>
    </source>
</evidence>
<dbReference type="HOGENOM" id="CLU_106380_1_0_1"/>
<keyword evidence="4 5" id="KW-1015">Disulfide bond</keyword>
<dbReference type="EMBL" id="DS995706">
    <property type="protein sequence ID" value="EEQ33916.1"/>
    <property type="molecule type" value="Genomic_DNA"/>
</dbReference>
<reference evidence="7" key="1">
    <citation type="journal article" date="2012" name="MBio">
        <title>Comparative genome analysis of Trichophyton rubrum and related dermatophytes reveals candidate genes involved in infection.</title>
        <authorList>
            <person name="Martinez D.A."/>
            <person name="Oliver B.G."/>
            <person name="Graeser Y."/>
            <person name="Goldberg J.M."/>
            <person name="Li W."/>
            <person name="Martinez-Rossi N.M."/>
            <person name="Monod M."/>
            <person name="Shelest E."/>
            <person name="Barton R.C."/>
            <person name="Birch E."/>
            <person name="Brakhage A.A."/>
            <person name="Chen Z."/>
            <person name="Gurr S.J."/>
            <person name="Heiman D."/>
            <person name="Heitman J."/>
            <person name="Kosti I."/>
            <person name="Rossi A."/>
            <person name="Saif S."/>
            <person name="Samalova M."/>
            <person name="Saunders C.W."/>
            <person name="Shea T."/>
            <person name="Summerbell R.C."/>
            <person name="Xu J."/>
            <person name="Young S."/>
            <person name="Zeng Q."/>
            <person name="Birren B.W."/>
            <person name="Cuomo C.A."/>
            <person name="White T.C."/>
        </authorList>
    </citation>
    <scope>NUCLEOTIDE SEQUENCE [LARGE SCALE GENOMIC DNA]</scope>
    <source>
        <strain evidence="7">ATCC MYA-4605 / CBS 113480</strain>
    </source>
</reference>
<dbReference type="InterPro" id="IPR019778">
    <property type="entry name" value="Class_I_Hydrophobin_CS"/>
</dbReference>
<dbReference type="RefSeq" id="XP_002844771.1">
    <property type="nucleotide sequence ID" value="XM_002844725.1"/>
</dbReference>
<dbReference type="PROSITE" id="PS00956">
    <property type="entry name" value="HYDROPHOBIN"/>
    <property type="match status" value="1"/>
</dbReference>
<dbReference type="OMA" id="GAHMSCC"/>
<dbReference type="eggNOG" id="ENOG502T10M">
    <property type="taxonomic scope" value="Eukaryota"/>
</dbReference>
<keyword evidence="5" id="KW-0134">Cell wall</keyword>
<dbReference type="GO" id="GO:0005199">
    <property type="term" value="F:structural constituent of cell wall"/>
    <property type="evidence" value="ECO:0007669"/>
    <property type="project" value="InterPro"/>
</dbReference>
<organism evidence="6 7">
    <name type="scientific">Arthroderma otae (strain ATCC MYA-4605 / CBS 113480)</name>
    <name type="common">Microsporum canis</name>
    <dbReference type="NCBI Taxonomy" id="554155"/>
    <lineage>
        <taxon>Eukaryota</taxon>
        <taxon>Fungi</taxon>
        <taxon>Dikarya</taxon>
        <taxon>Ascomycota</taxon>
        <taxon>Pezizomycotina</taxon>
        <taxon>Eurotiomycetes</taxon>
        <taxon>Eurotiomycetidae</taxon>
        <taxon>Onygenales</taxon>
        <taxon>Arthrodermataceae</taxon>
        <taxon>Microsporum</taxon>
    </lineage>
</organism>
<dbReference type="GO" id="GO:0009277">
    <property type="term" value="C:fungal-type cell wall"/>
    <property type="evidence" value="ECO:0007669"/>
    <property type="project" value="InterPro"/>
</dbReference>
<keyword evidence="2 5" id="KW-0964">Secreted</keyword>
<dbReference type="VEuPathDB" id="FungiDB:MCYG_06735"/>
<dbReference type="InterPro" id="IPR001338">
    <property type="entry name" value="Class_I_Hydrophobin"/>
</dbReference>
<evidence type="ECO:0000256" key="4">
    <source>
        <dbReference type="ARBA" id="ARBA00023157"/>
    </source>
</evidence>
<comment type="subcellular location">
    <subcellularLocation>
        <location evidence="5">Secreted</location>
        <location evidence="5">Cell wall</location>
    </subcellularLocation>
</comment>
<dbReference type="AlphaFoldDB" id="C5FVI2"/>
<dbReference type="GeneID" id="9230928"/>
<gene>
    <name evidence="6" type="ORF">MCYG_06735</name>
</gene>
<keyword evidence="7" id="KW-1185">Reference proteome</keyword>
<dbReference type="OrthoDB" id="4225815at2759"/>
<accession>C5FVI2</accession>
<dbReference type="Pfam" id="PF01185">
    <property type="entry name" value="Hydrophobin"/>
    <property type="match status" value="1"/>
</dbReference>
<evidence type="ECO:0000256" key="5">
    <source>
        <dbReference type="RuleBase" id="RU365009"/>
    </source>
</evidence>
<evidence type="ECO:0000313" key="6">
    <source>
        <dbReference type="EMBL" id="EEQ33916.1"/>
    </source>
</evidence>
<dbReference type="CDD" id="cd23507">
    <property type="entry name" value="hydrophobin_I"/>
    <property type="match status" value="1"/>
</dbReference>
<feature type="chain" id="PRO_5013985089" description="Hydrophobin" evidence="5">
    <location>
        <begin position="19"/>
        <end position="136"/>
    </location>
</feature>